<evidence type="ECO:0000313" key="13">
    <source>
        <dbReference type="Proteomes" id="UP001454036"/>
    </source>
</evidence>
<dbReference type="GO" id="GO:0005737">
    <property type="term" value="C:cytoplasm"/>
    <property type="evidence" value="ECO:0007669"/>
    <property type="project" value="TreeGrafter"/>
</dbReference>
<evidence type="ECO:0000256" key="1">
    <source>
        <dbReference type="ARBA" id="ARBA00006529"/>
    </source>
</evidence>
<evidence type="ECO:0000313" key="12">
    <source>
        <dbReference type="EMBL" id="GAA0176001.1"/>
    </source>
</evidence>
<dbReference type="PRINTS" id="PR00109">
    <property type="entry name" value="TYRKINASE"/>
</dbReference>
<evidence type="ECO:0000256" key="8">
    <source>
        <dbReference type="ARBA" id="ARBA00048329"/>
    </source>
</evidence>
<dbReference type="PANTHER" id="PTHR48016">
    <property type="entry name" value="MAP KINASE KINASE KINASE SSK2-RELATED-RELATED"/>
    <property type="match status" value="1"/>
</dbReference>
<dbReference type="InterPro" id="IPR001245">
    <property type="entry name" value="Ser-Thr/Tyr_kinase_cat_dom"/>
</dbReference>
<dbReference type="GO" id="GO:0004709">
    <property type="term" value="F:MAP kinase kinase kinase activity"/>
    <property type="evidence" value="ECO:0007669"/>
    <property type="project" value="UniProtKB-EC"/>
</dbReference>
<comment type="catalytic activity">
    <reaction evidence="7">
        <text>L-threonyl-[protein] + ATP = O-phospho-L-threonyl-[protein] + ADP + H(+)</text>
        <dbReference type="Rhea" id="RHEA:46608"/>
        <dbReference type="Rhea" id="RHEA-COMP:11060"/>
        <dbReference type="Rhea" id="RHEA-COMP:11605"/>
        <dbReference type="ChEBI" id="CHEBI:15378"/>
        <dbReference type="ChEBI" id="CHEBI:30013"/>
        <dbReference type="ChEBI" id="CHEBI:30616"/>
        <dbReference type="ChEBI" id="CHEBI:61977"/>
        <dbReference type="ChEBI" id="CHEBI:456216"/>
        <dbReference type="EC" id="2.7.11.25"/>
    </reaction>
</comment>
<name>A0AAV3RL80_LITER</name>
<protein>
    <recommendedName>
        <fullName evidence="2">mitogen-activated protein kinase kinase kinase</fullName>
        <ecNumber evidence="2">2.7.11.25</ecNumber>
    </recommendedName>
</protein>
<dbReference type="PROSITE" id="PS50011">
    <property type="entry name" value="PROTEIN_KINASE_DOM"/>
    <property type="match status" value="1"/>
</dbReference>
<gene>
    <name evidence="12" type="ORF">LIER_29075</name>
</gene>
<evidence type="ECO:0000256" key="7">
    <source>
        <dbReference type="ARBA" id="ARBA00047559"/>
    </source>
</evidence>
<dbReference type="Gene3D" id="1.10.510.10">
    <property type="entry name" value="Transferase(Phosphotransferase) domain 1"/>
    <property type="match status" value="1"/>
</dbReference>
<comment type="similarity">
    <text evidence="1">Belongs to the protein kinase superfamily. STE Ser/Thr protein kinase family. MAP kinase kinase kinase subfamily.</text>
</comment>
<evidence type="ECO:0000256" key="10">
    <source>
        <dbReference type="SAM" id="MobiDB-lite"/>
    </source>
</evidence>
<keyword evidence="13" id="KW-1185">Reference proteome</keyword>
<keyword evidence="3" id="KW-0808">Transferase</keyword>
<evidence type="ECO:0000256" key="9">
    <source>
        <dbReference type="PROSITE-ProRule" id="PRU10141"/>
    </source>
</evidence>
<evidence type="ECO:0000259" key="11">
    <source>
        <dbReference type="PROSITE" id="PS50011"/>
    </source>
</evidence>
<keyword evidence="12" id="KW-0723">Serine/threonine-protein kinase</keyword>
<dbReference type="InterPro" id="IPR050538">
    <property type="entry name" value="MAP_kinase_kinase_kinase"/>
</dbReference>
<keyword evidence="6 9" id="KW-0067">ATP-binding</keyword>
<keyword evidence="4 9" id="KW-0547">Nucleotide-binding</keyword>
<comment type="caution">
    <text evidence="12">The sequence shown here is derived from an EMBL/GenBank/DDBJ whole genome shotgun (WGS) entry which is preliminary data.</text>
</comment>
<evidence type="ECO:0000256" key="3">
    <source>
        <dbReference type="ARBA" id="ARBA00022679"/>
    </source>
</evidence>
<organism evidence="12 13">
    <name type="scientific">Lithospermum erythrorhizon</name>
    <name type="common">Purple gromwell</name>
    <name type="synonym">Lithospermum officinale var. erythrorhizon</name>
    <dbReference type="NCBI Taxonomy" id="34254"/>
    <lineage>
        <taxon>Eukaryota</taxon>
        <taxon>Viridiplantae</taxon>
        <taxon>Streptophyta</taxon>
        <taxon>Embryophyta</taxon>
        <taxon>Tracheophyta</taxon>
        <taxon>Spermatophyta</taxon>
        <taxon>Magnoliopsida</taxon>
        <taxon>eudicotyledons</taxon>
        <taxon>Gunneridae</taxon>
        <taxon>Pentapetalae</taxon>
        <taxon>asterids</taxon>
        <taxon>lamiids</taxon>
        <taxon>Boraginales</taxon>
        <taxon>Boraginaceae</taxon>
        <taxon>Boraginoideae</taxon>
        <taxon>Lithospermeae</taxon>
        <taxon>Lithospermum</taxon>
    </lineage>
</organism>
<feature type="region of interest" description="Disordered" evidence="10">
    <location>
        <begin position="668"/>
        <end position="689"/>
    </location>
</feature>
<evidence type="ECO:0000256" key="6">
    <source>
        <dbReference type="ARBA" id="ARBA00022840"/>
    </source>
</evidence>
<reference evidence="12 13" key="1">
    <citation type="submission" date="2024-01" db="EMBL/GenBank/DDBJ databases">
        <title>The complete chloroplast genome sequence of Lithospermum erythrorhizon: insights into the phylogenetic relationship among Boraginaceae species and the maternal lineages of purple gromwells.</title>
        <authorList>
            <person name="Okada T."/>
            <person name="Watanabe K."/>
        </authorList>
    </citation>
    <scope>NUCLEOTIDE SEQUENCE [LARGE SCALE GENOMIC DNA]</scope>
</reference>
<feature type="region of interest" description="Disordered" evidence="10">
    <location>
        <begin position="1"/>
        <end position="30"/>
    </location>
</feature>
<sequence length="689" mass="76729">MHWWHSPCSTKSSYSDDGLSGGRQTRSKSSIFSRRSYRLHMLRKKVRHLDENGVDQSCLSSNVSEQPTSFRTTTPSGNSALPEPQPLPLPQFQFFLRNNYVIIPSTNAITSPLHSPGNIVCWQQERGGARGHNNVPRVAYGRCSYEEDSRSIEHYSSGSSTALEYGGFNVHMSAPTSPFSSPINLSPRRDRDVGGGKDTFTSQYVATPCFQVWSAPDTMSSSYVDSSNHSYPCFNHNVSVENDQFIVDGSPIPITLISPCRMVRSPSCPLAENNSVSRRESHSACLPNVHPLPRPPSTSPHSPLPHLSHITEILLVNSQWQKGKLIGRGTFGTVYVASNRETGALCAMKVVEMLPNDSNLAECIKQLEQEIKVLSNLKHPNIVQYYGSEIVGDQFNIYLEYVHPGSLTQFIKDHCGAITESVVRNFTRHILCGLAYLHSTKTIHRDIKGANLLVDAYGVVKLADFGMAKHLRGHKESLSLKGSPYWMAPELLHSEMHKDTSLDTAYAIDIWSLGCTVIEMLTGAPPWKEYEGAAALFMVLKENPPLPDGLSEDGRDFLNQCFRRNPTERPTAVMLLEHRFIRGNHQLPDAPVNIAKRPPVVNDSLLSRRGHRLPMFSDTQIMQGKSVAEQHSEVSHQSNPKGSNMRMALLYSPRSILEGLPCLSPPHAGYEYIPSPVEKGDRTTPRRNR</sequence>
<dbReference type="AlphaFoldDB" id="A0AAV3RL80"/>
<comment type="catalytic activity">
    <reaction evidence="8">
        <text>L-seryl-[protein] + ATP = O-phospho-L-seryl-[protein] + ADP + H(+)</text>
        <dbReference type="Rhea" id="RHEA:17989"/>
        <dbReference type="Rhea" id="RHEA-COMP:9863"/>
        <dbReference type="Rhea" id="RHEA-COMP:11604"/>
        <dbReference type="ChEBI" id="CHEBI:15378"/>
        <dbReference type="ChEBI" id="CHEBI:29999"/>
        <dbReference type="ChEBI" id="CHEBI:30616"/>
        <dbReference type="ChEBI" id="CHEBI:83421"/>
        <dbReference type="ChEBI" id="CHEBI:456216"/>
        <dbReference type="EC" id="2.7.11.25"/>
    </reaction>
</comment>
<feature type="compositionally biased region" description="Basic and acidic residues" evidence="10">
    <location>
        <begin position="678"/>
        <end position="689"/>
    </location>
</feature>
<evidence type="ECO:0000256" key="4">
    <source>
        <dbReference type="ARBA" id="ARBA00022741"/>
    </source>
</evidence>
<accession>A0AAV3RL80</accession>
<proteinExistence type="inferred from homology"/>
<dbReference type="InterPro" id="IPR000719">
    <property type="entry name" value="Prot_kinase_dom"/>
</dbReference>
<dbReference type="PANTHER" id="PTHR48016:SF5">
    <property type="entry name" value="MITOGEN-ACTIVATED PROTEIN KINASE KINASE KINASE 5"/>
    <property type="match status" value="1"/>
</dbReference>
<dbReference type="PROSITE" id="PS00107">
    <property type="entry name" value="PROTEIN_KINASE_ATP"/>
    <property type="match status" value="1"/>
</dbReference>
<feature type="region of interest" description="Disordered" evidence="10">
    <location>
        <begin position="57"/>
        <end position="83"/>
    </location>
</feature>
<evidence type="ECO:0000256" key="2">
    <source>
        <dbReference type="ARBA" id="ARBA00012406"/>
    </source>
</evidence>
<dbReference type="Proteomes" id="UP001454036">
    <property type="component" value="Unassembled WGS sequence"/>
</dbReference>
<feature type="compositionally biased region" description="Polar residues" evidence="10">
    <location>
        <begin position="57"/>
        <end position="79"/>
    </location>
</feature>
<feature type="domain" description="Protein kinase" evidence="11">
    <location>
        <begin position="320"/>
        <end position="581"/>
    </location>
</feature>
<feature type="binding site" evidence="9">
    <location>
        <position position="349"/>
    </location>
    <ligand>
        <name>ATP</name>
        <dbReference type="ChEBI" id="CHEBI:30616"/>
    </ligand>
</feature>
<evidence type="ECO:0000256" key="5">
    <source>
        <dbReference type="ARBA" id="ARBA00022777"/>
    </source>
</evidence>
<dbReference type="InterPro" id="IPR017441">
    <property type="entry name" value="Protein_kinase_ATP_BS"/>
</dbReference>
<keyword evidence="5 12" id="KW-0418">Kinase</keyword>
<dbReference type="GO" id="GO:0005524">
    <property type="term" value="F:ATP binding"/>
    <property type="evidence" value="ECO:0007669"/>
    <property type="project" value="UniProtKB-UniRule"/>
</dbReference>
<dbReference type="EMBL" id="BAABME010009891">
    <property type="protein sequence ID" value="GAA0176001.1"/>
    <property type="molecule type" value="Genomic_DNA"/>
</dbReference>
<dbReference type="Pfam" id="PF00069">
    <property type="entry name" value="Pkinase"/>
    <property type="match status" value="1"/>
</dbReference>
<dbReference type="InterPro" id="IPR011009">
    <property type="entry name" value="Kinase-like_dom_sf"/>
</dbReference>
<dbReference type="SUPFAM" id="SSF56112">
    <property type="entry name" value="Protein kinase-like (PK-like)"/>
    <property type="match status" value="1"/>
</dbReference>
<dbReference type="SMART" id="SM00220">
    <property type="entry name" value="S_TKc"/>
    <property type="match status" value="1"/>
</dbReference>
<dbReference type="EC" id="2.7.11.25" evidence="2"/>